<keyword evidence="2" id="KW-1185">Reference proteome</keyword>
<accession>A0A8X6YXQ9</accession>
<evidence type="ECO:0000313" key="2">
    <source>
        <dbReference type="Proteomes" id="UP000886998"/>
    </source>
</evidence>
<dbReference type="OrthoDB" id="10351710at2759"/>
<organism evidence="1 2">
    <name type="scientific">Trichonephila inaurata madagascariensis</name>
    <dbReference type="NCBI Taxonomy" id="2747483"/>
    <lineage>
        <taxon>Eukaryota</taxon>
        <taxon>Metazoa</taxon>
        <taxon>Ecdysozoa</taxon>
        <taxon>Arthropoda</taxon>
        <taxon>Chelicerata</taxon>
        <taxon>Arachnida</taxon>
        <taxon>Araneae</taxon>
        <taxon>Araneomorphae</taxon>
        <taxon>Entelegynae</taxon>
        <taxon>Araneoidea</taxon>
        <taxon>Nephilidae</taxon>
        <taxon>Trichonephila</taxon>
        <taxon>Trichonephila inaurata</taxon>
    </lineage>
</organism>
<proteinExistence type="predicted"/>
<reference evidence="1" key="1">
    <citation type="submission" date="2020-08" db="EMBL/GenBank/DDBJ databases">
        <title>Multicomponent nature underlies the extraordinary mechanical properties of spider dragline silk.</title>
        <authorList>
            <person name="Kono N."/>
            <person name="Nakamura H."/>
            <person name="Mori M."/>
            <person name="Yoshida Y."/>
            <person name="Ohtoshi R."/>
            <person name="Malay A.D."/>
            <person name="Moran D.A.P."/>
            <person name="Tomita M."/>
            <person name="Numata K."/>
            <person name="Arakawa K."/>
        </authorList>
    </citation>
    <scope>NUCLEOTIDE SEQUENCE</scope>
</reference>
<sequence length="122" mass="14002">MSSSKYLNKGHLKQRQISEAKILGDRILGLMPDVLRRHRTSSEVVKRTMLRCKPSTGAKNGDTEIDQKNARCSKCLKLAFSWFLQLVLTSQSERSSFVSTKNNRSGFRAFGVTIHWNNKEWE</sequence>
<gene>
    <name evidence="1" type="ORF">TNIN_191561</name>
</gene>
<dbReference type="EMBL" id="BMAV01023535">
    <property type="protein sequence ID" value="GFY79350.1"/>
    <property type="molecule type" value="Genomic_DNA"/>
</dbReference>
<dbReference type="AlphaFoldDB" id="A0A8X6YXQ9"/>
<dbReference type="Proteomes" id="UP000886998">
    <property type="component" value="Unassembled WGS sequence"/>
</dbReference>
<comment type="caution">
    <text evidence="1">The sequence shown here is derived from an EMBL/GenBank/DDBJ whole genome shotgun (WGS) entry which is preliminary data.</text>
</comment>
<protein>
    <submittedName>
        <fullName evidence="1">Uncharacterized protein</fullName>
    </submittedName>
</protein>
<evidence type="ECO:0000313" key="1">
    <source>
        <dbReference type="EMBL" id="GFY79350.1"/>
    </source>
</evidence>
<name>A0A8X6YXQ9_9ARAC</name>